<evidence type="ECO:0000256" key="4">
    <source>
        <dbReference type="ARBA" id="ARBA00022692"/>
    </source>
</evidence>
<feature type="transmembrane region" description="Helical" evidence="7">
    <location>
        <begin position="72"/>
        <end position="93"/>
    </location>
</feature>
<evidence type="ECO:0000256" key="5">
    <source>
        <dbReference type="ARBA" id="ARBA00022989"/>
    </source>
</evidence>
<evidence type="ECO:0000256" key="7">
    <source>
        <dbReference type="RuleBase" id="RU363107"/>
    </source>
</evidence>
<dbReference type="PANTHER" id="PTHR38519:SF3">
    <property type="entry name" value="PRA1 FAMILY PROTEIN"/>
    <property type="match status" value="1"/>
</dbReference>
<protein>
    <recommendedName>
        <fullName evidence="7">PRA1 family protein</fullName>
    </recommendedName>
</protein>
<dbReference type="PANTHER" id="PTHR38519">
    <property type="entry name" value="PRA1 FAMILY PROTEIN"/>
    <property type="match status" value="1"/>
</dbReference>
<keyword evidence="4 7" id="KW-0812">Transmembrane</keyword>
<name>A0A2G9GLX9_9LAMI</name>
<dbReference type="OrthoDB" id="690149at2759"/>
<accession>A0A2G9GLX9</accession>
<keyword evidence="9" id="KW-1185">Reference proteome</keyword>
<comment type="subcellular location">
    <subcellularLocation>
        <location evidence="2 7">Membrane</location>
        <topology evidence="2 7">Multi-pass membrane protein</topology>
    </subcellularLocation>
</comment>
<dbReference type="Pfam" id="PF03208">
    <property type="entry name" value="PRA1"/>
    <property type="match status" value="1"/>
</dbReference>
<evidence type="ECO:0000256" key="3">
    <source>
        <dbReference type="ARBA" id="ARBA00006483"/>
    </source>
</evidence>
<gene>
    <name evidence="8" type="ORF">CDL12_21226</name>
</gene>
<dbReference type="GO" id="GO:0005783">
    <property type="term" value="C:endoplasmic reticulum"/>
    <property type="evidence" value="ECO:0007669"/>
    <property type="project" value="UniProtKB-ARBA"/>
</dbReference>
<dbReference type="InterPro" id="IPR004895">
    <property type="entry name" value="Prenylated_rab_accept_PRA1"/>
</dbReference>
<keyword evidence="6 7" id="KW-0472">Membrane</keyword>
<evidence type="ECO:0000256" key="1">
    <source>
        <dbReference type="ARBA" id="ARBA00002501"/>
    </source>
</evidence>
<evidence type="ECO:0000256" key="6">
    <source>
        <dbReference type="ARBA" id="ARBA00023136"/>
    </source>
</evidence>
<feature type="transmembrane region" description="Helical" evidence="7">
    <location>
        <begin position="105"/>
        <end position="127"/>
    </location>
</feature>
<dbReference type="STRING" id="429701.A0A2G9GLX9"/>
<feature type="transmembrane region" description="Helical" evidence="7">
    <location>
        <begin position="133"/>
        <end position="152"/>
    </location>
</feature>
<dbReference type="GO" id="GO:0016020">
    <property type="term" value="C:membrane"/>
    <property type="evidence" value="ECO:0007669"/>
    <property type="project" value="UniProtKB-SubCell"/>
</dbReference>
<organism evidence="8 9">
    <name type="scientific">Handroanthus impetiginosus</name>
    <dbReference type="NCBI Taxonomy" id="429701"/>
    <lineage>
        <taxon>Eukaryota</taxon>
        <taxon>Viridiplantae</taxon>
        <taxon>Streptophyta</taxon>
        <taxon>Embryophyta</taxon>
        <taxon>Tracheophyta</taxon>
        <taxon>Spermatophyta</taxon>
        <taxon>Magnoliopsida</taxon>
        <taxon>eudicotyledons</taxon>
        <taxon>Gunneridae</taxon>
        <taxon>Pentapetalae</taxon>
        <taxon>asterids</taxon>
        <taxon>lamiids</taxon>
        <taxon>Lamiales</taxon>
        <taxon>Bignoniaceae</taxon>
        <taxon>Crescentiina</taxon>
        <taxon>Tabebuia alliance</taxon>
        <taxon>Handroanthus</taxon>
    </lineage>
</organism>
<evidence type="ECO:0000313" key="8">
    <source>
        <dbReference type="EMBL" id="PIN06222.1"/>
    </source>
</evidence>
<keyword evidence="7" id="KW-0813">Transport</keyword>
<comment type="function">
    <text evidence="1 7">May be involved in both secretory and endocytic intracellular trafficking in the endosomal/prevacuolar compartments.</text>
</comment>
<evidence type="ECO:0000256" key="2">
    <source>
        <dbReference type="ARBA" id="ARBA00004141"/>
    </source>
</evidence>
<comment type="similarity">
    <text evidence="3 7">Belongs to the PRA1 family.</text>
</comment>
<feature type="transmembrane region" description="Helical" evidence="7">
    <location>
        <begin position="48"/>
        <end position="66"/>
    </location>
</feature>
<dbReference type="Proteomes" id="UP000231279">
    <property type="component" value="Unassembled WGS sequence"/>
</dbReference>
<evidence type="ECO:0000313" key="9">
    <source>
        <dbReference type="Proteomes" id="UP000231279"/>
    </source>
</evidence>
<proteinExistence type="inferred from homology"/>
<dbReference type="AlphaFoldDB" id="A0A2G9GLX9"/>
<sequence>MASDHNTTSSPPNKSISLPTGKNLQSFNFSSSIPESAIVRIIRNLGKFSLSYSVFIWTALFFTLVLNWKISFLYLIAMTQITLLYSVLMHILPDLFMLHKAIDKRFFWFLVFVMMLLLVVITAFVLIQTSGETFLFTSYVVTMGVVVLHAALSNVEDDFVDEFGEKSEDLV</sequence>
<keyword evidence="5 7" id="KW-1133">Transmembrane helix</keyword>
<dbReference type="GO" id="GO:0016192">
    <property type="term" value="P:vesicle-mediated transport"/>
    <property type="evidence" value="ECO:0007669"/>
    <property type="project" value="UniProtKB-ARBA"/>
</dbReference>
<comment type="caution">
    <text evidence="8">The sequence shown here is derived from an EMBL/GenBank/DDBJ whole genome shotgun (WGS) entry which is preliminary data.</text>
</comment>
<reference evidence="9" key="1">
    <citation type="journal article" date="2018" name="Gigascience">
        <title>Genome assembly of the Pink Ipe (Handroanthus impetiginosus, Bignoniaceae), a highly valued, ecologically keystone Neotropical timber forest tree.</title>
        <authorList>
            <person name="Silva-Junior O.B."/>
            <person name="Grattapaglia D."/>
            <person name="Novaes E."/>
            <person name="Collevatti R.G."/>
        </authorList>
    </citation>
    <scope>NUCLEOTIDE SEQUENCE [LARGE SCALE GENOMIC DNA]</scope>
    <source>
        <strain evidence="9">cv. UFG-1</strain>
    </source>
</reference>
<dbReference type="EMBL" id="NKXS01004494">
    <property type="protein sequence ID" value="PIN06222.1"/>
    <property type="molecule type" value="Genomic_DNA"/>
</dbReference>